<organism evidence="8 9">
    <name type="scientific">Desulfocurvibacter africanus PCS</name>
    <dbReference type="NCBI Taxonomy" id="1262666"/>
    <lineage>
        <taxon>Bacteria</taxon>
        <taxon>Pseudomonadati</taxon>
        <taxon>Thermodesulfobacteriota</taxon>
        <taxon>Desulfovibrionia</taxon>
        <taxon>Desulfovibrionales</taxon>
        <taxon>Desulfovibrionaceae</taxon>
        <taxon>Desulfocurvibacter</taxon>
    </lineage>
</organism>
<gene>
    <name evidence="7" type="primary">ybeY</name>
    <name evidence="8" type="ORF">PCS_01358</name>
</gene>
<dbReference type="GO" id="GO:0005737">
    <property type="term" value="C:cytoplasm"/>
    <property type="evidence" value="ECO:0007669"/>
    <property type="project" value="UniProtKB-SubCell"/>
</dbReference>
<evidence type="ECO:0000256" key="4">
    <source>
        <dbReference type="ARBA" id="ARBA00022759"/>
    </source>
</evidence>
<keyword evidence="7" id="KW-0690">Ribosome biogenesis</keyword>
<evidence type="ECO:0000313" key="9">
    <source>
        <dbReference type="Proteomes" id="UP000011922"/>
    </source>
</evidence>
<comment type="function">
    <text evidence="7">Single strand-specific metallo-endoribonuclease involved in late-stage 70S ribosome quality control and in maturation of the 3' terminus of the 16S rRNA.</text>
</comment>
<dbReference type="PROSITE" id="PS01306">
    <property type="entry name" value="UPF0054"/>
    <property type="match status" value="1"/>
</dbReference>
<comment type="cofactor">
    <cofactor evidence="7">
        <name>Zn(2+)</name>
        <dbReference type="ChEBI" id="CHEBI:29105"/>
    </cofactor>
    <text evidence="7">Binds 1 zinc ion.</text>
</comment>
<dbReference type="HAMAP" id="MF_00009">
    <property type="entry name" value="Endoribonucl_YbeY"/>
    <property type="match status" value="1"/>
</dbReference>
<dbReference type="GO" id="GO:0004521">
    <property type="term" value="F:RNA endonuclease activity"/>
    <property type="evidence" value="ECO:0007669"/>
    <property type="project" value="UniProtKB-UniRule"/>
</dbReference>
<evidence type="ECO:0000256" key="1">
    <source>
        <dbReference type="ARBA" id="ARBA00010875"/>
    </source>
</evidence>
<name>M5PV71_DESAF</name>
<keyword evidence="7" id="KW-0698">rRNA processing</keyword>
<evidence type="ECO:0000256" key="3">
    <source>
        <dbReference type="ARBA" id="ARBA00022723"/>
    </source>
</evidence>
<dbReference type="GO" id="GO:0004222">
    <property type="term" value="F:metalloendopeptidase activity"/>
    <property type="evidence" value="ECO:0007669"/>
    <property type="project" value="InterPro"/>
</dbReference>
<dbReference type="InterPro" id="IPR002036">
    <property type="entry name" value="YbeY"/>
</dbReference>
<dbReference type="Pfam" id="PF02130">
    <property type="entry name" value="YbeY"/>
    <property type="match status" value="1"/>
</dbReference>
<comment type="similarity">
    <text evidence="1 7">Belongs to the endoribonuclease YbeY family.</text>
</comment>
<dbReference type="InterPro" id="IPR020549">
    <property type="entry name" value="YbeY_CS"/>
</dbReference>
<dbReference type="EMBL" id="AOSV01000012">
    <property type="protein sequence ID" value="EMG37959.1"/>
    <property type="molecule type" value="Genomic_DNA"/>
</dbReference>
<feature type="binding site" evidence="7">
    <location>
        <position position="142"/>
    </location>
    <ligand>
        <name>Zn(2+)</name>
        <dbReference type="ChEBI" id="CHEBI:29105"/>
        <note>catalytic</note>
    </ligand>
</feature>
<dbReference type="EC" id="3.1.-.-" evidence="7"/>
<dbReference type="InterPro" id="IPR023091">
    <property type="entry name" value="MetalPrtase_cat_dom_sf_prd"/>
</dbReference>
<keyword evidence="3 7" id="KW-0479">Metal-binding</keyword>
<comment type="caution">
    <text evidence="8">The sequence shown here is derived from an EMBL/GenBank/DDBJ whole genome shotgun (WGS) entry which is preliminary data.</text>
</comment>
<dbReference type="RefSeq" id="WP_005985383.1">
    <property type="nucleotide sequence ID" value="NZ_AOSV01000012.1"/>
</dbReference>
<dbReference type="PATRIC" id="fig|1262666.3.peg.1374"/>
<dbReference type="SUPFAM" id="SSF55486">
    <property type="entry name" value="Metalloproteases ('zincins'), catalytic domain"/>
    <property type="match status" value="1"/>
</dbReference>
<dbReference type="GO" id="GO:0008270">
    <property type="term" value="F:zinc ion binding"/>
    <property type="evidence" value="ECO:0007669"/>
    <property type="project" value="UniProtKB-UniRule"/>
</dbReference>
<dbReference type="NCBIfam" id="TIGR00043">
    <property type="entry name" value="rRNA maturation RNase YbeY"/>
    <property type="match status" value="1"/>
</dbReference>
<keyword evidence="4 7" id="KW-0255">Endonuclease</keyword>
<proteinExistence type="inferred from homology"/>
<evidence type="ECO:0000313" key="8">
    <source>
        <dbReference type="EMBL" id="EMG37959.1"/>
    </source>
</evidence>
<reference evidence="8 9" key="1">
    <citation type="journal article" date="2013" name="Genome Announc.">
        <title>Draft Genome Sequence for Desulfovibrio africanus Strain PCS.</title>
        <authorList>
            <person name="Brown S.D."/>
            <person name="Utturkar S.M."/>
            <person name="Arkin A.P."/>
            <person name="Deutschbauer A.M."/>
            <person name="Elias D.A."/>
            <person name="Hazen T.C."/>
            <person name="Chakraborty R."/>
        </authorList>
    </citation>
    <scope>NUCLEOTIDE SEQUENCE [LARGE SCALE GENOMIC DNA]</scope>
    <source>
        <strain evidence="8 9">PCS</strain>
    </source>
</reference>
<keyword evidence="2 7" id="KW-0540">Nuclease</keyword>
<keyword evidence="6 7" id="KW-0862">Zinc</keyword>
<evidence type="ECO:0000256" key="5">
    <source>
        <dbReference type="ARBA" id="ARBA00022801"/>
    </source>
</evidence>
<evidence type="ECO:0000256" key="2">
    <source>
        <dbReference type="ARBA" id="ARBA00022722"/>
    </source>
</evidence>
<dbReference type="GO" id="GO:0006364">
    <property type="term" value="P:rRNA processing"/>
    <property type="evidence" value="ECO:0007669"/>
    <property type="project" value="UniProtKB-UniRule"/>
</dbReference>
<dbReference type="OrthoDB" id="9807740at2"/>
<accession>M5PV71</accession>
<dbReference type="Gene3D" id="3.40.390.30">
    <property type="entry name" value="Metalloproteases ('zincins'), catalytic domain"/>
    <property type="match status" value="1"/>
</dbReference>
<dbReference type="AlphaFoldDB" id="M5PV71"/>
<evidence type="ECO:0000256" key="6">
    <source>
        <dbReference type="ARBA" id="ARBA00022833"/>
    </source>
</evidence>
<evidence type="ECO:0000256" key="7">
    <source>
        <dbReference type="HAMAP-Rule" id="MF_00009"/>
    </source>
</evidence>
<dbReference type="Proteomes" id="UP000011922">
    <property type="component" value="Unassembled WGS sequence"/>
</dbReference>
<feature type="binding site" evidence="7">
    <location>
        <position position="132"/>
    </location>
    <ligand>
        <name>Zn(2+)</name>
        <dbReference type="ChEBI" id="CHEBI:29105"/>
        <note>catalytic</note>
    </ligand>
</feature>
<keyword evidence="7" id="KW-0963">Cytoplasm</keyword>
<sequence>MSVSLFTQTGLRLPPVFPLSRHEILELCDPLLDVLGLSGSSFDLHLVDDADIARRNAAFMGCVGPTNVLSFPAGSGDVEETDVPDVPDMADVFEEGQGHWLGEIVLSVDTLEREAFLYGQQPREHLVRLLAHAVLHLAGHDHGEIMDALTDQAVEALGRS</sequence>
<protein>
    <recommendedName>
        <fullName evidence="7">Endoribonuclease YbeY</fullName>
        <ecNumber evidence="7">3.1.-.-</ecNumber>
    </recommendedName>
</protein>
<keyword evidence="5 7" id="KW-0378">Hydrolase</keyword>
<comment type="subcellular location">
    <subcellularLocation>
        <location evidence="7">Cytoplasm</location>
    </subcellularLocation>
</comment>
<feature type="binding site" evidence="7">
    <location>
        <position position="136"/>
    </location>
    <ligand>
        <name>Zn(2+)</name>
        <dbReference type="ChEBI" id="CHEBI:29105"/>
        <note>catalytic</note>
    </ligand>
</feature>